<protein>
    <submittedName>
        <fullName evidence="1">Uncharacterized protein</fullName>
    </submittedName>
</protein>
<gene>
    <name evidence="1" type="ORF">CN263_05330</name>
</gene>
<comment type="caution">
    <text evidence="1">The sequence shown here is derived from an EMBL/GenBank/DDBJ whole genome shotgun (WGS) entry which is preliminary data.</text>
</comment>
<dbReference type="EMBL" id="NTRC01000002">
    <property type="protein sequence ID" value="PFD25151.1"/>
    <property type="molecule type" value="Genomic_DNA"/>
</dbReference>
<reference evidence="1 2" key="1">
    <citation type="submission" date="2017-09" db="EMBL/GenBank/DDBJ databases">
        <title>Large-scale bioinformatics analysis of Bacillus genomes uncovers conserved roles of natural products in bacterial physiology.</title>
        <authorList>
            <consortium name="Agbiome Team Llc"/>
            <person name="Bleich R.M."/>
            <person name="Kirk G.J."/>
            <person name="Santa Maria K.C."/>
            <person name="Allen S.E."/>
            <person name="Farag S."/>
            <person name="Shank E.A."/>
            <person name="Bowers A."/>
        </authorList>
    </citation>
    <scope>NUCLEOTIDE SEQUENCE [LARGE SCALE GENOMIC DNA]</scope>
    <source>
        <strain evidence="1 2">AFS024404</strain>
    </source>
</reference>
<dbReference type="AlphaFoldDB" id="A0A9X6VQN5"/>
<evidence type="ECO:0000313" key="1">
    <source>
        <dbReference type="EMBL" id="PFD25151.1"/>
    </source>
</evidence>
<dbReference type="RefSeq" id="WP_098273976.1">
    <property type="nucleotide sequence ID" value="NZ_JAEHBG010000017.1"/>
</dbReference>
<evidence type="ECO:0000313" key="2">
    <source>
        <dbReference type="Proteomes" id="UP000219743"/>
    </source>
</evidence>
<dbReference type="Proteomes" id="UP000219743">
    <property type="component" value="Unassembled WGS sequence"/>
</dbReference>
<accession>A0A9X6VQN5</accession>
<proteinExistence type="predicted"/>
<name>A0A9X6VQN5_BACCE</name>
<sequence length="989" mass="116687">MSRLLIQKEVIELTGFSADKVRRLAELNLIKFNGKYYQQDSILQYLDYEKGIIDTSFNINDFTKFVQIPNYTGIQNLQSHFPEEFHLLEIIKLTFPINGKYIFITKESSLTFRNTLDKKRVIFSTHISTKEANKRYGFGFARIKYYTKIKKLNPIIAPPNISERGLYYPIEELEAVATEEQAFLEEHYSVSAVKKMLGYAESSLCSIMALVEEGFLTFRKTEYGIINENAGHNTFWITKESVHSFLDLLENKYLKLEHIENKLKLSHIHLLSVFSNNDKLIISKQIYIKKEKAFKLLERYDLKSIEEAYSPNPNIPSTIYDYYTLKGIASLSSRTEITLYKLLQKSEYKNLFKDYIEPINQEEFWKISKKEVDNYLKEIIKLKEKYYTRAELLKKLQLPNNFQYIPISSIKVPLHMKFFTNILSSYLYDKQEAQLFLDNPELSHLIFKQSHLSLSDYIKSFIDLRKFPESLKETADLLKSFTEQNLSAKQANPDTLNSYKREYLIAIEYLIKYPLKKELYLFDNTEVQLFIEKCSSTHHKTCLWRILTFIEKERLCRYSLKKLPNPRKQRLKKEQEKLCFDDWLEIYKYTQKIDAHLHQAIIDKQYANLWLFVIILLTNAWRPSDVFRIPPIQPEIIGIPNIDWLTHHKITKPKAQKIINIIRSYNLVTAKNGMPRDFTCNLDLLEPMVTALCICEFHRRKSNIPTIMDFTTERKKKNTIKGSDFNHFFGRNMNLKHIKFSPLIANRSLMEHLFYSIQEKKGKGNSAFELVMKLRKHKTEVTKEYISDGGNTISLHLFSRGEFGFLYDHLIELLTDKRESTLSQRTLDICQLKRFFEPFEVENFSYFLSKVMNDEEQNLMDKLLSLTPDQAFEHMRKMYLGHMPSKNLDAQCLIYPNCHRPSNMFSCNQCPFAVHNVYALTSIFNEFDDSIQRYKNTNKNGVKQREQNTILKLQNLLIKAIEKFGEDYVFSFYTGGENVFVQQLTLIEE</sequence>
<organism evidence="1 2">
    <name type="scientific">Bacillus cereus</name>
    <dbReference type="NCBI Taxonomy" id="1396"/>
    <lineage>
        <taxon>Bacteria</taxon>
        <taxon>Bacillati</taxon>
        <taxon>Bacillota</taxon>
        <taxon>Bacilli</taxon>
        <taxon>Bacillales</taxon>
        <taxon>Bacillaceae</taxon>
        <taxon>Bacillus</taxon>
        <taxon>Bacillus cereus group</taxon>
    </lineage>
</organism>